<dbReference type="InterPro" id="IPR024983">
    <property type="entry name" value="CHAT_dom"/>
</dbReference>
<feature type="domain" description="CHAT" evidence="1">
    <location>
        <begin position="864"/>
        <end position="1025"/>
    </location>
</feature>
<dbReference type="Pfam" id="PF12770">
    <property type="entry name" value="CHAT"/>
    <property type="match status" value="1"/>
</dbReference>
<protein>
    <submittedName>
        <fullName evidence="2">Small ribosomal subunit uS17B-like protein</fullName>
    </submittedName>
</protein>
<accession>A0ABR0SQN2</accession>
<gene>
    <name evidence="2" type="ORF">PT974_07466</name>
</gene>
<dbReference type="Proteomes" id="UP001338125">
    <property type="component" value="Unassembled WGS sequence"/>
</dbReference>
<evidence type="ECO:0000313" key="2">
    <source>
        <dbReference type="EMBL" id="KAK5994026.1"/>
    </source>
</evidence>
<proteinExistence type="predicted"/>
<dbReference type="PANTHER" id="PTHR19959:SF119">
    <property type="entry name" value="FUNGAL LIPASE-LIKE DOMAIN-CONTAINING PROTEIN"/>
    <property type="match status" value="1"/>
</dbReference>
<organism evidence="2 3">
    <name type="scientific">Cladobotryum mycophilum</name>
    <dbReference type="NCBI Taxonomy" id="491253"/>
    <lineage>
        <taxon>Eukaryota</taxon>
        <taxon>Fungi</taxon>
        <taxon>Dikarya</taxon>
        <taxon>Ascomycota</taxon>
        <taxon>Pezizomycotina</taxon>
        <taxon>Sordariomycetes</taxon>
        <taxon>Hypocreomycetidae</taxon>
        <taxon>Hypocreales</taxon>
        <taxon>Hypocreaceae</taxon>
        <taxon>Cladobotryum</taxon>
    </lineage>
</organism>
<name>A0ABR0SQN2_9HYPO</name>
<comment type="caution">
    <text evidence="2">The sequence shown here is derived from an EMBL/GenBank/DDBJ whole genome shotgun (WGS) entry which is preliminary data.</text>
</comment>
<dbReference type="InterPro" id="IPR011990">
    <property type="entry name" value="TPR-like_helical_dom_sf"/>
</dbReference>
<dbReference type="EMBL" id="JAVFKD010000012">
    <property type="protein sequence ID" value="KAK5994026.1"/>
    <property type="molecule type" value="Genomic_DNA"/>
</dbReference>
<dbReference type="Gene3D" id="1.25.40.10">
    <property type="entry name" value="Tetratricopeptide repeat domain"/>
    <property type="match status" value="3"/>
</dbReference>
<sequence length="1026" mass="114210">MTHHKETIQEARLAIDSAPEDHPNRADLLHGFADLLFTCYEKTAEIDELEEAIQVGRRATDLTPKDHPQRLLWLHAFGIMLERRYLRRGETADLEEAIQAVRKVTDLILEDDPNRASYFYKLGNLLRYRFIITGEIADVEEAIQAVKKAVDTIPEVHPSWVGFSQILAALLEARYERTGEITNLQDAVQKTRKIINSIPKNHPDTASHFNSLVTKLKLSYEQTGAVADLEEAIQVARQAVSLTPDNPAYLANLGVTLSLYYGRMGQVAHLKEAIRAAEQAVNLTPKDHPSRPIYLNGLAGGLEARYQQTGQMADLEEATRIIQEAVDLTPETHSNKPLFLHNLGNMLEIYYKRTENVVQLEEIIQIARQVVSLTLSGHSRMANYLNSLGTKLRMRYGQMGELADLDEAIEVAKQVVNLTPKDHPSRAGYLSNVALTLLDRYRQTGEAANLEEALQSAEQAAELTPKDDPVLADILYVLALMLLTRGLQTRKETDVKEALTHLQSAWGCQAATPLSRVKAASACLKNLYFFDNSDTAAQLGKDLLDFLPTINTRLLSRNDQQFIVRTFAGVAAELCAHLLTLGLQNDALEYLEKGRAVILSQLVDRWSDVSLLMEEHSNIAWRFEKLRNEVNTPLDNPQSDEAGKRMLMRRQEAANELDACIRQIRLIPGQGRFLLGQTTAEMQECAGTGTIVIINVTGFRSDAILVSASTIKTMALSQLTSQDVKQWLSKDWKGKRSEKALKNKEYLDYLAWLWWVCVGPVVEEILSTHRGEDSPRVWWIGAGLGSSMPFHAAGTHSIHSEENAYSKVLSSYVPSIKVLGHAHSRARRARGAPGPFLVATMQTTPPRAPNMRPPADLRGVPDERQKVLTSRCDIAHFACHGLTDHKDPSNSGLLLQRSIDGGAAVEQDRLTMQKVSSLHLASARLVYLSACSTAENRAAQLQDEGIHVVSGFQVAGFPHVVGCLWPSVDRVCVEVASRFYARLLEGRGAEWCDEDVALALREAVMAARAEEPNMPLNWAQFVHYGL</sequence>
<dbReference type="SUPFAM" id="SSF48452">
    <property type="entry name" value="TPR-like"/>
    <property type="match status" value="1"/>
</dbReference>
<dbReference type="PANTHER" id="PTHR19959">
    <property type="entry name" value="KINESIN LIGHT CHAIN"/>
    <property type="match status" value="1"/>
</dbReference>
<dbReference type="SUPFAM" id="SSF48439">
    <property type="entry name" value="Protein prenylyltransferase"/>
    <property type="match status" value="1"/>
</dbReference>
<evidence type="ECO:0000313" key="3">
    <source>
        <dbReference type="Proteomes" id="UP001338125"/>
    </source>
</evidence>
<keyword evidence="3" id="KW-1185">Reference proteome</keyword>
<evidence type="ECO:0000259" key="1">
    <source>
        <dbReference type="Pfam" id="PF12770"/>
    </source>
</evidence>
<reference evidence="2 3" key="1">
    <citation type="submission" date="2024-01" db="EMBL/GenBank/DDBJ databases">
        <title>Complete genome of Cladobotryum mycophilum ATHUM6906.</title>
        <authorList>
            <person name="Christinaki A.C."/>
            <person name="Myridakis A.I."/>
            <person name="Kouvelis V.N."/>
        </authorList>
    </citation>
    <scope>NUCLEOTIDE SEQUENCE [LARGE SCALE GENOMIC DNA]</scope>
    <source>
        <strain evidence="2 3">ATHUM6906</strain>
    </source>
</reference>